<dbReference type="EMBL" id="JACHJH010000004">
    <property type="protein sequence ID" value="MBB4894337.1"/>
    <property type="molecule type" value="Genomic_DNA"/>
</dbReference>
<gene>
    <name evidence="2" type="ORF">FHS39_003371</name>
</gene>
<keyword evidence="3" id="KW-1185">Reference proteome</keyword>
<feature type="region of interest" description="Disordered" evidence="1">
    <location>
        <begin position="1"/>
        <end position="20"/>
    </location>
</feature>
<evidence type="ECO:0000313" key="3">
    <source>
        <dbReference type="Proteomes" id="UP000556084"/>
    </source>
</evidence>
<organism evidence="2 3">
    <name type="scientific">Streptomyces olivoverticillatus</name>
    <dbReference type="NCBI Taxonomy" id="66427"/>
    <lineage>
        <taxon>Bacteria</taxon>
        <taxon>Bacillati</taxon>
        <taxon>Actinomycetota</taxon>
        <taxon>Actinomycetes</taxon>
        <taxon>Kitasatosporales</taxon>
        <taxon>Streptomycetaceae</taxon>
        <taxon>Streptomyces</taxon>
    </lineage>
</organism>
<feature type="region of interest" description="Disordered" evidence="1">
    <location>
        <begin position="112"/>
        <end position="132"/>
    </location>
</feature>
<dbReference type="AlphaFoldDB" id="A0A7W7LQW5"/>
<proteinExistence type="predicted"/>
<evidence type="ECO:0000313" key="2">
    <source>
        <dbReference type="EMBL" id="MBB4894337.1"/>
    </source>
</evidence>
<comment type="caution">
    <text evidence="2">The sequence shown here is derived from an EMBL/GenBank/DDBJ whole genome shotgun (WGS) entry which is preliminary data.</text>
</comment>
<evidence type="ECO:0000256" key="1">
    <source>
        <dbReference type="SAM" id="MobiDB-lite"/>
    </source>
</evidence>
<dbReference type="RefSeq" id="WP_184350132.1">
    <property type="nucleotide sequence ID" value="NZ_JACHJH010000004.1"/>
</dbReference>
<reference evidence="2 3" key="1">
    <citation type="submission" date="2020-08" db="EMBL/GenBank/DDBJ databases">
        <title>Genomic Encyclopedia of Type Strains, Phase III (KMG-III): the genomes of soil and plant-associated and newly described type strains.</title>
        <authorList>
            <person name="Whitman W."/>
        </authorList>
    </citation>
    <scope>NUCLEOTIDE SEQUENCE [LARGE SCALE GENOMIC DNA]</scope>
    <source>
        <strain evidence="2 3">CECT 3266</strain>
    </source>
</reference>
<protein>
    <submittedName>
        <fullName evidence="2">Uncharacterized protein</fullName>
    </submittedName>
</protein>
<accession>A0A7W7LQW5</accession>
<feature type="compositionally biased region" description="Basic and acidic residues" evidence="1">
    <location>
        <begin position="10"/>
        <end position="20"/>
    </location>
</feature>
<dbReference type="Proteomes" id="UP000556084">
    <property type="component" value="Unassembled WGS sequence"/>
</dbReference>
<sequence length="271" mass="29546">MARPGYGKRSTPDQEPRNKDTFAHLATREAYIATYIDRLPEGAVMDIKTLAKDLPPFGQQAVSTALRKLSEAGHLRRVREPIGEGGTQWVFRTYFSRTPRDDAWWERFLTGEAVPGPESESDPKPKRTQKPPAYEALAAVGRKDARMALSAAECETLMPLADEWLARGASATELVYALTVGLPPVVHSPAALAGNRLTTKLPPEPAPTARPSAQRPRIMECTHCGRPGRPEALPGGLCRPCRGETDGIDPTPQARAEVRARVAQLRAALTV</sequence>
<name>A0A7W7LQW5_9ACTN</name>